<dbReference type="GO" id="GO:0005886">
    <property type="term" value="C:plasma membrane"/>
    <property type="evidence" value="ECO:0007669"/>
    <property type="project" value="UniProtKB-SubCell"/>
</dbReference>
<keyword evidence="6 7" id="KW-0472">Membrane</keyword>
<feature type="transmembrane region" description="Helical" evidence="7">
    <location>
        <begin position="7"/>
        <end position="31"/>
    </location>
</feature>
<dbReference type="EMBL" id="MWIO01000064">
    <property type="protein sequence ID" value="THD05147.1"/>
    <property type="molecule type" value="Genomic_DNA"/>
</dbReference>
<protein>
    <submittedName>
        <fullName evidence="8">Type IV secretion system protein VirD4</fullName>
    </submittedName>
</protein>
<comment type="subcellular location">
    <subcellularLocation>
        <location evidence="1">Cell membrane</location>
        <topology evidence="1">Multi-pass membrane protein</topology>
    </subcellularLocation>
</comment>
<comment type="caution">
    <text evidence="8">The sequence shown here is derived from an EMBL/GenBank/DDBJ whole genome shotgun (WGS) entry which is preliminary data.</text>
</comment>
<dbReference type="OrthoDB" id="9759295at2"/>
<dbReference type="Proteomes" id="UP000306317">
    <property type="component" value="Unassembled WGS sequence"/>
</dbReference>
<dbReference type="SUPFAM" id="SSF52540">
    <property type="entry name" value="P-loop containing nucleoside triphosphate hydrolases"/>
    <property type="match status" value="1"/>
</dbReference>
<dbReference type="AlphaFoldDB" id="A0A4S3KA07"/>
<dbReference type="PANTHER" id="PTHR37937:SF1">
    <property type="entry name" value="CONJUGATIVE TRANSFER: DNA TRANSPORT"/>
    <property type="match status" value="1"/>
</dbReference>
<dbReference type="InterPro" id="IPR051539">
    <property type="entry name" value="T4SS-coupling_protein"/>
</dbReference>
<evidence type="ECO:0000256" key="4">
    <source>
        <dbReference type="ARBA" id="ARBA00022692"/>
    </source>
</evidence>
<evidence type="ECO:0000313" key="8">
    <source>
        <dbReference type="EMBL" id="THD05147.1"/>
    </source>
</evidence>
<dbReference type="InterPro" id="IPR027417">
    <property type="entry name" value="P-loop_NTPase"/>
</dbReference>
<keyword evidence="3" id="KW-1003">Cell membrane</keyword>
<evidence type="ECO:0000256" key="1">
    <source>
        <dbReference type="ARBA" id="ARBA00004651"/>
    </source>
</evidence>
<gene>
    <name evidence="8" type="ORF">B1991_16555</name>
</gene>
<name>A0A4S3KA07_9GAMM</name>
<comment type="similarity">
    <text evidence="2">Belongs to the VirD4/TraG family.</text>
</comment>
<keyword evidence="9" id="KW-1185">Reference proteome</keyword>
<evidence type="ECO:0000256" key="7">
    <source>
        <dbReference type="SAM" id="Phobius"/>
    </source>
</evidence>
<dbReference type="Gene3D" id="3.40.50.300">
    <property type="entry name" value="P-loop containing nucleotide triphosphate hydrolases"/>
    <property type="match status" value="1"/>
</dbReference>
<proteinExistence type="inferred from homology"/>
<evidence type="ECO:0000256" key="6">
    <source>
        <dbReference type="ARBA" id="ARBA00023136"/>
    </source>
</evidence>
<organism evidence="8 9">
    <name type="scientific">Rhodanobacter lindaniclasticus</name>
    <dbReference type="NCBI Taxonomy" id="75310"/>
    <lineage>
        <taxon>Bacteria</taxon>
        <taxon>Pseudomonadati</taxon>
        <taxon>Pseudomonadota</taxon>
        <taxon>Gammaproteobacteria</taxon>
        <taxon>Lysobacterales</taxon>
        <taxon>Rhodanobacteraceae</taxon>
        <taxon>Rhodanobacter</taxon>
    </lineage>
</organism>
<keyword evidence="5 7" id="KW-1133">Transmembrane helix</keyword>
<evidence type="ECO:0000256" key="3">
    <source>
        <dbReference type="ARBA" id="ARBA00022475"/>
    </source>
</evidence>
<keyword evidence="4 7" id="KW-0812">Transmembrane</keyword>
<evidence type="ECO:0000313" key="9">
    <source>
        <dbReference type="Proteomes" id="UP000306317"/>
    </source>
</evidence>
<dbReference type="Pfam" id="PF02534">
    <property type="entry name" value="T4SS-DNA_transf"/>
    <property type="match status" value="1"/>
</dbReference>
<dbReference type="PANTHER" id="PTHR37937">
    <property type="entry name" value="CONJUGATIVE TRANSFER: DNA TRANSPORT"/>
    <property type="match status" value="1"/>
</dbReference>
<dbReference type="InterPro" id="IPR003688">
    <property type="entry name" value="TraG/VirD4"/>
</dbReference>
<dbReference type="CDD" id="cd01127">
    <property type="entry name" value="TrwB_TraG_TraD_VirD4"/>
    <property type="match status" value="2"/>
</dbReference>
<accession>A0A4S3KA07</accession>
<evidence type="ECO:0000256" key="2">
    <source>
        <dbReference type="ARBA" id="ARBA00008806"/>
    </source>
</evidence>
<feature type="transmembrane region" description="Helical" evidence="7">
    <location>
        <begin position="65"/>
        <end position="86"/>
    </location>
</feature>
<sequence length="589" mass="64780">MNGKTRAVVVVVSAMLTVAAGNMLAGLLTLWRLKLSIPLEFGTWWQYARALDLPQLAPYAGAIRFAGYAGFGLPLLLWAIVAVLVLKPRAKAFHGDAHFASRADLAKAGLLKPGADGVIIGRSGGRFLYLRGLQHVIMTAPTRTGKTSSIAIPVLLSYGHSAVVMDLKGELFQATSGYRRSQGQAIRKFAPYAEDGRTHRFNPFLSLSSDPRVRVGEIQTIAAILYPEDAQKDPFWIAQARSAFLGFASFMYEQWDARVAGGMRLDPNVDASFPSLERIYRLSSGDGRGGDLKETIRQWLGELTFLSEQTRTTLSGLAGLATETFSSVIATVQEPLQQFVSPILAAATNASDFDVASLRRQPMTIYVVIPPAKLGESGKLLNIFFSTVVGQNLKTTPQEDPSIKHQVLLLMDEFTAMGRVNALSERISITAGYWVRDLTIIQSNSQLRATYGADAAQNYVTNHAASIVFTPREQQDAEDYSKMLGDTTVRRRQRTVGKGGTSWSHTEERRPLMLPQELKGLPNDDEIIFYEGCPPIRCRKNWYFKSAHFRKRVLPPVEIKPVATATEARRSVDVTVADEAVAMRALAQG</sequence>
<reference evidence="8 9" key="1">
    <citation type="submission" date="2017-02" db="EMBL/GenBank/DDBJ databases">
        <title>Whole genome sequencing of Rhodanobacter lindaniclasticus DSM 17932.</title>
        <authorList>
            <person name="Kumar S."/>
            <person name="Patil P."/>
            <person name="Patil P.B."/>
        </authorList>
    </citation>
    <scope>NUCLEOTIDE SEQUENCE [LARGE SCALE GENOMIC DNA]</scope>
    <source>
        <strain evidence="8 9">DSM 17932</strain>
    </source>
</reference>
<dbReference type="RefSeq" id="WP_136259800.1">
    <property type="nucleotide sequence ID" value="NZ_MWIO01000064.1"/>
</dbReference>
<evidence type="ECO:0000256" key="5">
    <source>
        <dbReference type="ARBA" id="ARBA00022989"/>
    </source>
</evidence>